<dbReference type="GO" id="GO:0003922">
    <property type="term" value="F:GMP synthase (glutamine-hydrolyzing) activity"/>
    <property type="evidence" value="ECO:0007669"/>
    <property type="project" value="UniProtKB-EC"/>
</dbReference>
<dbReference type="Pfam" id="PF00117">
    <property type="entry name" value="GATase"/>
    <property type="match status" value="1"/>
</dbReference>
<dbReference type="Proteomes" id="UP000559182">
    <property type="component" value="Unassembled WGS sequence"/>
</dbReference>
<gene>
    <name evidence="2" type="ORF">FHU39_003133</name>
</gene>
<dbReference type="GO" id="GO:0005829">
    <property type="term" value="C:cytosol"/>
    <property type="evidence" value="ECO:0007669"/>
    <property type="project" value="TreeGrafter"/>
</dbReference>
<keyword evidence="2" id="KW-0436">Ligase</keyword>
<protein>
    <submittedName>
        <fullName evidence="2">GMP synthase (Glutamine-hydrolyzing)</fullName>
        <ecNumber evidence="2">6.3.5.2</ecNumber>
    </submittedName>
</protein>
<dbReference type="EC" id="6.3.5.2" evidence="2"/>
<dbReference type="SUPFAM" id="SSF52317">
    <property type="entry name" value="Class I glutamine amidotransferase-like"/>
    <property type="match status" value="1"/>
</dbReference>
<name>A0A839ND56_9MICO</name>
<dbReference type="CDD" id="cd01741">
    <property type="entry name" value="GATase1_1"/>
    <property type="match status" value="1"/>
</dbReference>
<dbReference type="AlphaFoldDB" id="A0A839ND56"/>
<keyword evidence="3" id="KW-1185">Reference proteome</keyword>
<evidence type="ECO:0000313" key="2">
    <source>
        <dbReference type="EMBL" id="MBB2893115.1"/>
    </source>
</evidence>
<dbReference type="PANTHER" id="PTHR42695:SF5">
    <property type="entry name" value="GLUTAMINE AMIDOTRANSFERASE YLR126C-RELATED"/>
    <property type="match status" value="1"/>
</dbReference>
<dbReference type="EMBL" id="JACHVQ010000002">
    <property type="protein sequence ID" value="MBB2893115.1"/>
    <property type="molecule type" value="Genomic_DNA"/>
</dbReference>
<dbReference type="InterPro" id="IPR017926">
    <property type="entry name" value="GATASE"/>
</dbReference>
<accession>A0A839ND56</accession>
<dbReference type="RefSeq" id="WP_183321473.1">
    <property type="nucleotide sequence ID" value="NZ_JACHVQ010000002.1"/>
</dbReference>
<comment type="caution">
    <text evidence="2">The sequence shown here is derived from an EMBL/GenBank/DDBJ whole genome shotgun (WGS) entry which is preliminary data.</text>
</comment>
<proteinExistence type="predicted"/>
<dbReference type="InterPro" id="IPR029062">
    <property type="entry name" value="Class_I_gatase-like"/>
</dbReference>
<reference evidence="2 3" key="1">
    <citation type="submission" date="2020-08" db="EMBL/GenBank/DDBJ databases">
        <title>Sequencing the genomes of 1000 actinobacteria strains.</title>
        <authorList>
            <person name="Klenk H.-P."/>
        </authorList>
    </citation>
    <scope>NUCLEOTIDE SEQUENCE [LARGE SCALE GENOMIC DNA]</scope>
    <source>
        <strain evidence="2 3">DSM 105369</strain>
    </source>
</reference>
<organism evidence="2 3">
    <name type="scientific">Flexivirga oryzae</name>
    <dbReference type="NCBI Taxonomy" id="1794944"/>
    <lineage>
        <taxon>Bacteria</taxon>
        <taxon>Bacillati</taxon>
        <taxon>Actinomycetota</taxon>
        <taxon>Actinomycetes</taxon>
        <taxon>Micrococcales</taxon>
        <taxon>Dermacoccaceae</taxon>
        <taxon>Flexivirga</taxon>
    </lineage>
</organism>
<dbReference type="InterPro" id="IPR044992">
    <property type="entry name" value="ChyE-like"/>
</dbReference>
<evidence type="ECO:0000259" key="1">
    <source>
        <dbReference type="Pfam" id="PF00117"/>
    </source>
</evidence>
<feature type="domain" description="Glutamine amidotransferase" evidence="1">
    <location>
        <begin position="30"/>
        <end position="190"/>
    </location>
</feature>
<dbReference type="PANTHER" id="PTHR42695">
    <property type="entry name" value="GLUTAMINE AMIDOTRANSFERASE YLR126C-RELATED"/>
    <property type="match status" value="1"/>
</dbReference>
<dbReference type="Gene3D" id="3.40.50.880">
    <property type="match status" value="1"/>
</dbReference>
<evidence type="ECO:0000313" key="3">
    <source>
        <dbReference type="Proteomes" id="UP000559182"/>
    </source>
</evidence>
<dbReference type="PROSITE" id="PS51273">
    <property type="entry name" value="GATASE_TYPE_1"/>
    <property type="match status" value="1"/>
</dbReference>
<sequence>MDQPTAARVLVVQPGDDDPLGRFDGWLTARGIDIHTVRPYAGDAVPQRLSADALIVLGGEMSSTDDANFPWLEQVRVLYRDAAEQAKPTLGICLGGQLLAQALGGTVEKGAHGTEAGLVTVGLTGDAAGDDLFGDLGPEIQVASMHGDAITRLPDEAVLLGTGRTYPNQAFRAAPNAWGVQFHPEISPATYAEWAGAFRGSDPEEIRRVGQGVDDLVAADATVQRTAAVLASRFADLVTG</sequence>